<name>A0A5B7D3V3_PORTR</name>
<reference evidence="1 2" key="1">
    <citation type="submission" date="2019-05" db="EMBL/GenBank/DDBJ databases">
        <title>Another draft genome of Portunus trituberculatus and its Hox gene families provides insights of decapod evolution.</title>
        <authorList>
            <person name="Jeong J.-H."/>
            <person name="Song I."/>
            <person name="Kim S."/>
            <person name="Choi T."/>
            <person name="Kim D."/>
            <person name="Ryu S."/>
            <person name="Kim W."/>
        </authorList>
    </citation>
    <scope>NUCLEOTIDE SEQUENCE [LARGE SCALE GENOMIC DNA]</scope>
    <source>
        <tissue evidence="1">Muscle</tissue>
    </source>
</reference>
<protein>
    <submittedName>
        <fullName evidence="1">Uncharacterized protein</fullName>
    </submittedName>
</protein>
<dbReference type="EMBL" id="VSRR010000354">
    <property type="protein sequence ID" value="MPC14483.1"/>
    <property type="molecule type" value="Genomic_DNA"/>
</dbReference>
<sequence>MVKINGHTKNNTGKYLHSNTPIFLYLTCPPSPHQSGRTPGGSVRPGIACDSAKMRARKEWY</sequence>
<evidence type="ECO:0000313" key="1">
    <source>
        <dbReference type="EMBL" id="MPC14483.1"/>
    </source>
</evidence>
<evidence type="ECO:0000313" key="2">
    <source>
        <dbReference type="Proteomes" id="UP000324222"/>
    </source>
</evidence>
<comment type="caution">
    <text evidence="1">The sequence shown here is derived from an EMBL/GenBank/DDBJ whole genome shotgun (WGS) entry which is preliminary data.</text>
</comment>
<accession>A0A5B7D3V3</accession>
<proteinExistence type="predicted"/>
<dbReference type="AlphaFoldDB" id="A0A5B7D3V3"/>
<gene>
    <name evidence="1" type="ORF">E2C01_007250</name>
</gene>
<keyword evidence="2" id="KW-1185">Reference proteome</keyword>
<dbReference type="Proteomes" id="UP000324222">
    <property type="component" value="Unassembled WGS sequence"/>
</dbReference>
<organism evidence="1 2">
    <name type="scientific">Portunus trituberculatus</name>
    <name type="common">Swimming crab</name>
    <name type="synonym">Neptunus trituberculatus</name>
    <dbReference type="NCBI Taxonomy" id="210409"/>
    <lineage>
        <taxon>Eukaryota</taxon>
        <taxon>Metazoa</taxon>
        <taxon>Ecdysozoa</taxon>
        <taxon>Arthropoda</taxon>
        <taxon>Crustacea</taxon>
        <taxon>Multicrustacea</taxon>
        <taxon>Malacostraca</taxon>
        <taxon>Eumalacostraca</taxon>
        <taxon>Eucarida</taxon>
        <taxon>Decapoda</taxon>
        <taxon>Pleocyemata</taxon>
        <taxon>Brachyura</taxon>
        <taxon>Eubrachyura</taxon>
        <taxon>Portunoidea</taxon>
        <taxon>Portunidae</taxon>
        <taxon>Portuninae</taxon>
        <taxon>Portunus</taxon>
    </lineage>
</organism>